<accession>A0ABV4DLR1</accession>
<organism evidence="2 3">
    <name type="scientific">Ligilactobacillus faecis</name>
    <dbReference type="NCBI Taxonomy" id="762833"/>
    <lineage>
        <taxon>Bacteria</taxon>
        <taxon>Bacillati</taxon>
        <taxon>Bacillota</taxon>
        <taxon>Bacilli</taxon>
        <taxon>Lactobacillales</taxon>
        <taxon>Lactobacillaceae</taxon>
        <taxon>Ligilactobacillus</taxon>
    </lineage>
</organism>
<dbReference type="RefSeq" id="WP_280606280.1">
    <property type="nucleotide sequence ID" value="NZ_CP123639.1"/>
</dbReference>
<dbReference type="Pfam" id="PF13443">
    <property type="entry name" value="HTH_26"/>
    <property type="match status" value="1"/>
</dbReference>
<feature type="domain" description="HTH cro/C1-type" evidence="1">
    <location>
        <begin position="6"/>
        <end position="61"/>
    </location>
</feature>
<comment type="caution">
    <text evidence="2">The sequence shown here is derived from an EMBL/GenBank/DDBJ whole genome shotgun (WGS) entry which is preliminary data.</text>
</comment>
<dbReference type="InterPro" id="IPR001387">
    <property type="entry name" value="Cro/C1-type_HTH"/>
</dbReference>
<reference evidence="2 3" key="1">
    <citation type="submission" date="2024-03" db="EMBL/GenBank/DDBJ databases">
        <title>Mouse gut bacterial collection (mGBC) of GemPharmatech.</title>
        <authorList>
            <person name="He Y."/>
            <person name="Dong L."/>
            <person name="Wu D."/>
            <person name="Gao X."/>
            <person name="Lin Z."/>
        </authorList>
    </citation>
    <scope>NUCLEOTIDE SEQUENCE [LARGE SCALE GENOMIC DNA]</scope>
    <source>
        <strain evidence="2 3">15-30</strain>
    </source>
</reference>
<evidence type="ECO:0000313" key="3">
    <source>
        <dbReference type="Proteomes" id="UP001565236"/>
    </source>
</evidence>
<dbReference type="PROSITE" id="PS50943">
    <property type="entry name" value="HTH_CROC1"/>
    <property type="match status" value="1"/>
</dbReference>
<dbReference type="SUPFAM" id="SSF47413">
    <property type="entry name" value="lambda repressor-like DNA-binding domains"/>
    <property type="match status" value="1"/>
</dbReference>
<gene>
    <name evidence="2" type="ORF">AALT52_00700</name>
</gene>
<evidence type="ECO:0000259" key="1">
    <source>
        <dbReference type="PROSITE" id="PS50943"/>
    </source>
</evidence>
<dbReference type="Proteomes" id="UP001565236">
    <property type="component" value="Unassembled WGS sequence"/>
</dbReference>
<name>A0ABV4DLR1_9LACO</name>
<dbReference type="CDD" id="cd00093">
    <property type="entry name" value="HTH_XRE"/>
    <property type="match status" value="1"/>
</dbReference>
<dbReference type="EMBL" id="JBCLUF010000002">
    <property type="protein sequence ID" value="MEY8661416.1"/>
    <property type="molecule type" value="Genomic_DNA"/>
</dbReference>
<protein>
    <submittedName>
        <fullName evidence="2">Helix-turn-helix transcriptional regulator</fullName>
    </submittedName>
</protein>
<proteinExistence type="predicted"/>
<dbReference type="SMART" id="SM00530">
    <property type="entry name" value="HTH_XRE"/>
    <property type="match status" value="1"/>
</dbReference>
<dbReference type="Gene3D" id="1.10.260.40">
    <property type="entry name" value="lambda repressor-like DNA-binding domains"/>
    <property type="match status" value="1"/>
</dbReference>
<evidence type="ECO:0000313" key="2">
    <source>
        <dbReference type="EMBL" id="MEY8661416.1"/>
    </source>
</evidence>
<dbReference type="InterPro" id="IPR010982">
    <property type="entry name" value="Lambda_DNA-bd_dom_sf"/>
</dbReference>
<sequence length="225" mass="25918">MLQNNLNKLMSERNIKASDIYRDLGIARSTILSLAKGSTGGIQFETLERLCTYFDVLPTDFFEYSPYVLQTIFNTDIFSLNIPELTYSAQITKNVYQKNFKIQVTWQIPTLNSDFPKSTTTDQLLFVRCKLINDLSYTQIELDEIIKTFSPILKRKFFIDLTADIVSQLQRAVKKNSELIAYDPSTDQNRKIKLLKNKHCIIELFKGTPSHKLIDITLGTDELTL</sequence>
<keyword evidence="3" id="KW-1185">Reference proteome</keyword>